<name>A0A1Y2HSP3_9FUNG</name>
<keyword evidence="3" id="KW-1185">Reference proteome</keyword>
<keyword evidence="1" id="KW-0812">Transmembrane</keyword>
<evidence type="ECO:0000256" key="1">
    <source>
        <dbReference type="SAM" id="Phobius"/>
    </source>
</evidence>
<evidence type="ECO:0000313" key="3">
    <source>
        <dbReference type="Proteomes" id="UP000193411"/>
    </source>
</evidence>
<proteinExistence type="predicted"/>
<reference evidence="2 3" key="1">
    <citation type="submission" date="2016-07" db="EMBL/GenBank/DDBJ databases">
        <title>Pervasive Adenine N6-methylation of Active Genes in Fungi.</title>
        <authorList>
            <consortium name="DOE Joint Genome Institute"/>
            <person name="Mondo S.J."/>
            <person name="Dannebaum R.O."/>
            <person name="Kuo R.C."/>
            <person name="Labutti K."/>
            <person name="Haridas S."/>
            <person name="Kuo A."/>
            <person name="Salamov A."/>
            <person name="Ahrendt S.R."/>
            <person name="Lipzen A."/>
            <person name="Sullivan W."/>
            <person name="Andreopoulos W.B."/>
            <person name="Clum A."/>
            <person name="Lindquist E."/>
            <person name="Daum C."/>
            <person name="Ramamoorthy G.K."/>
            <person name="Gryganskyi A."/>
            <person name="Culley D."/>
            <person name="Magnuson J.K."/>
            <person name="James T.Y."/>
            <person name="O'Malley M.A."/>
            <person name="Stajich J.E."/>
            <person name="Spatafora J.W."/>
            <person name="Visel A."/>
            <person name="Grigoriev I.V."/>
        </authorList>
    </citation>
    <scope>NUCLEOTIDE SEQUENCE [LARGE SCALE GENOMIC DNA]</scope>
    <source>
        <strain evidence="2 3">PL171</strain>
    </source>
</reference>
<comment type="caution">
    <text evidence="2">The sequence shown here is derived from an EMBL/GenBank/DDBJ whole genome shotgun (WGS) entry which is preliminary data.</text>
</comment>
<dbReference type="OrthoDB" id="5386199at2759"/>
<sequence length="210" mass="22906">MNNAVKVLKFFSVSSLGLSLIGMPLSMFFVDSALMQSNAVAAVMLSPTLMGSVTLFSTLSTLAAHKFLSPYVTRIFLIPPPSSSSSLQADQPSTQQPSAITDDTTLAIETLTLLNTRRYTTVRMSELAYSTKSTITWELRDPSANPPDTASKFMILLRKSGMSPEMRGCLQYIASKYRLLTMSDLTSEQLLTKLKGMSPPPVVGRPPKTQ</sequence>
<gene>
    <name evidence="2" type="ORF">BCR44DRAFT_1459953</name>
</gene>
<organism evidence="2 3">
    <name type="scientific">Catenaria anguillulae PL171</name>
    <dbReference type="NCBI Taxonomy" id="765915"/>
    <lineage>
        <taxon>Eukaryota</taxon>
        <taxon>Fungi</taxon>
        <taxon>Fungi incertae sedis</taxon>
        <taxon>Blastocladiomycota</taxon>
        <taxon>Blastocladiomycetes</taxon>
        <taxon>Blastocladiales</taxon>
        <taxon>Catenariaceae</taxon>
        <taxon>Catenaria</taxon>
    </lineage>
</organism>
<protein>
    <submittedName>
        <fullName evidence="2">Uncharacterized protein</fullName>
    </submittedName>
</protein>
<dbReference type="AlphaFoldDB" id="A0A1Y2HSP3"/>
<dbReference type="EMBL" id="MCFL01000014">
    <property type="protein sequence ID" value="ORZ36954.1"/>
    <property type="molecule type" value="Genomic_DNA"/>
</dbReference>
<evidence type="ECO:0000313" key="2">
    <source>
        <dbReference type="EMBL" id="ORZ36954.1"/>
    </source>
</evidence>
<feature type="transmembrane region" description="Helical" evidence="1">
    <location>
        <begin position="42"/>
        <end position="64"/>
    </location>
</feature>
<dbReference type="Proteomes" id="UP000193411">
    <property type="component" value="Unassembled WGS sequence"/>
</dbReference>
<keyword evidence="1" id="KW-1133">Transmembrane helix</keyword>
<feature type="transmembrane region" description="Helical" evidence="1">
    <location>
        <begin position="7"/>
        <end position="30"/>
    </location>
</feature>
<keyword evidence="1" id="KW-0472">Membrane</keyword>
<accession>A0A1Y2HSP3</accession>